<dbReference type="PROSITE" id="PS51318">
    <property type="entry name" value="TAT"/>
    <property type="match status" value="1"/>
</dbReference>
<feature type="active site" description="Nucleophile" evidence="9">
    <location>
        <position position="169"/>
    </location>
</feature>
<dbReference type="GO" id="GO:0018104">
    <property type="term" value="P:peptidoglycan-protein cross-linking"/>
    <property type="evidence" value="ECO:0007669"/>
    <property type="project" value="TreeGrafter"/>
</dbReference>
<evidence type="ECO:0000256" key="5">
    <source>
        <dbReference type="ARBA" id="ARBA00022801"/>
    </source>
</evidence>
<dbReference type="InterPro" id="IPR038063">
    <property type="entry name" value="Transpep_catalytic_dom"/>
</dbReference>
<dbReference type="Gene3D" id="2.40.440.10">
    <property type="entry name" value="L,D-transpeptidase catalytic domain-like"/>
    <property type="match status" value="1"/>
</dbReference>
<dbReference type="InterPro" id="IPR006311">
    <property type="entry name" value="TAT_signal"/>
</dbReference>
<dbReference type="GO" id="GO:0008360">
    <property type="term" value="P:regulation of cell shape"/>
    <property type="evidence" value="ECO:0007669"/>
    <property type="project" value="UniProtKB-UniRule"/>
</dbReference>
<keyword evidence="8 9" id="KW-0961">Cell wall biogenesis/degradation</keyword>
<comment type="similarity">
    <text evidence="2">Belongs to the YkuD family.</text>
</comment>
<dbReference type="RefSeq" id="WP_097372277.1">
    <property type="nucleotide sequence ID" value="NZ_CP021404.1"/>
</dbReference>
<dbReference type="KEGG" id="cmag:CBW24_00185"/>
<organism evidence="12 13">
    <name type="scientific">Pacificitalea manganoxidans</name>
    <dbReference type="NCBI Taxonomy" id="1411902"/>
    <lineage>
        <taxon>Bacteria</taxon>
        <taxon>Pseudomonadati</taxon>
        <taxon>Pseudomonadota</taxon>
        <taxon>Alphaproteobacteria</taxon>
        <taxon>Rhodobacterales</taxon>
        <taxon>Paracoccaceae</taxon>
        <taxon>Pacificitalea</taxon>
    </lineage>
</organism>
<evidence type="ECO:0000256" key="7">
    <source>
        <dbReference type="ARBA" id="ARBA00022984"/>
    </source>
</evidence>
<dbReference type="InterPro" id="IPR050979">
    <property type="entry name" value="LD-transpeptidase"/>
</dbReference>
<reference evidence="12 13" key="1">
    <citation type="submission" date="2017-05" db="EMBL/GenBank/DDBJ databases">
        <title>Comparative genomic and metabolic analysis of manganese-oxidizing mechanisms in Celeribater manganoxidans DY25T: its adaption to the environment of polymetallic nodule.</title>
        <authorList>
            <person name="Wang X."/>
        </authorList>
    </citation>
    <scope>NUCLEOTIDE SEQUENCE [LARGE SCALE GENOMIC DNA]</scope>
    <source>
        <strain evidence="12 13">DY25</strain>
    </source>
</reference>
<dbReference type="FunFam" id="2.40.440.10:FF:000002">
    <property type="entry name" value="L,D-transpeptidase ErfK/SrfK"/>
    <property type="match status" value="1"/>
</dbReference>
<evidence type="ECO:0000256" key="9">
    <source>
        <dbReference type="PROSITE-ProRule" id="PRU01373"/>
    </source>
</evidence>
<dbReference type="SUPFAM" id="SSF141523">
    <property type="entry name" value="L,D-transpeptidase catalytic domain-like"/>
    <property type="match status" value="1"/>
</dbReference>
<proteinExistence type="inferred from homology"/>
<feature type="active site" description="Proton donor/acceptor" evidence="9">
    <location>
        <position position="153"/>
    </location>
</feature>
<evidence type="ECO:0000256" key="1">
    <source>
        <dbReference type="ARBA" id="ARBA00004752"/>
    </source>
</evidence>
<dbReference type="EMBL" id="CP021404">
    <property type="protein sequence ID" value="ATI40581.1"/>
    <property type="molecule type" value="Genomic_DNA"/>
</dbReference>
<protein>
    <recommendedName>
        <fullName evidence="11">L,D-TPase catalytic domain-containing protein</fullName>
    </recommendedName>
</protein>
<dbReference type="PANTHER" id="PTHR30582:SF24">
    <property type="entry name" value="L,D-TRANSPEPTIDASE ERFK_SRFK-RELATED"/>
    <property type="match status" value="1"/>
</dbReference>
<comment type="pathway">
    <text evidence="1 9">Cell wall biogenesis; peptidoglycan biosynthesis.</text>
</comment>
<dbReference type="GO" id="GO:0005576">
    <property type="term" value="C:extracellular region"/>
    <property type="evidence" value="ECO:0007669"/>
    <property type="project" value="TreeGrafter"/>
</dbReference>
<dbReference type="UniPathway" id="UPA00219"/>
<dbReference type="GO" id="GO:0071972">
    <property type="term" value="F:peptidoglycan L,D-transpeptidase activity"/>
    <property type="evidence" value="ECO:0007669"/>
    <property type="project" value="TreeGrafter"/>
</dbReference>
<keyword evidence="4" id="KW-0808">Transferase</keyword>
<evidence type="ECO:0000256" key="10">
    <source>
        <dbReference type="SAM" id="SignalP"/>
    </source>
</evidence>
<accession>A0A291LV55</accession>
<dbReference type="Pfam" id="PF03734">
    <property type="entry name" value="YkuD"/>
    <property type="match status" value="1"/>
</dbReference>
<evidence type="ECO:0000313" key="13">
    <source>
        <dbReference type="Proteomes" id="UP000219050"/>
    </source>
</evidence>
<dbReference type="GO" id="GO:0016757">
    <property type="term" value="F:glycosyltransferase activity"/>
    <property type="evidence" value="ECO:0007669"/>
    <property type="project" value="UniProtKB-KW"/>
</dbReference>
<sequence length="194" mass="21290">MLVKSLNRRTFMTGTAAVAATAIATPALSHSAPQQFQVPEQFKAQIVRVNSDLPANQIFIKMPTYHLYYTLGDGTAVRYGVALGKEGLKFRGTATVERKVEWPSWTPTQDMIARDPSYAKYENGMPGGPTNPLGARALYLYDANGRDTLFRIHGTTDPSSIGKSVSNGCIRMYNSHVKDLYDRVQLGTRVTATG</sequence>
<evidence type="ECO:0000256" key="2">
    <source>
        <dbReference type="ARBA" id="ARBA00005992"/>
    </source>
</evidence>
<keyword evidence="3" id="KW-0328">Glycosyltransferase</keyword>
<keyword evidence="5" id="KW-0378">Hydrolase</keyword>
<evidence type="ECO:0000256" key="8">
    <source>
        <dbReference type="ARBA" id="ARBA00023316"/>
    </source>
</evidence>
<feature type="chain" id="PRO_5012403406" description="L,D-TPase catalytic domain-containing protein" evidence="10">
    <location>
        <begin position="32"/>
        <end position="194"/>
    </location>
</feature>
<evidence type="ECO:0000259" key="11">
    <source>
        <dbReference type="PROSITE" id="PS52029"/>
    </source>
</evidence>
<feature type="domain" description="L,D-TPase catalytic" evidence="11">
    <location>
        <begin position="56"/>
        <end position="193"/>
    </location>
</feature>
<keyword evidence="10" id="KW-0732">Signal</keyword>
<dbReference type="PANTHER" id="PTHR30582">
    <property type="entry name" value="L,D-TRANSPEPTIDASE"/>
    <property type="match status" value="1"/>
</dbReference>
<dbReference type="InterPro" id="IPR005490">
    <property type="entry name" value="LD_TPept_cat_dom"/>
</dbReference>
<evidence type="ECO:0000256" key="6">
    <source>
        <dbReference type="ARBA" id="ARBA00022960"/>
    </source>
</evidence>
<gene>
    <name evidence="12" type="ORF">CBW24_00185</name>
</gene>
<dbReference type="AlphaFoldDB" id="A0A291LV55"/>
<dbReference type="Proteomes" id="UP000219050">
    <property type="component" value="Chromosome"/>
</dbReference>
<dbReference type="GO" id="GO:0071555">
    <property type="term" value="P:cell wall organization"/>
    <property type="evidence" value="ECO:0007669"/>
    <property type="project" value="UniProtKB-UniRule"/>
</dbReference>
<keyword evidence="7 9" id="KW-0573">Peptidoglycan synthesis</keyword>
<feature type="signal peptide" evidence="10">
    <location>
        <begin position="1"/>
        <end position="31"/>
    </location>
</feature>
<evidence type="ECO:0000256" key="4">
    <source>
        <dbReference type="ARBA" id="ARBA00022679"/>
    </source>
</evidence>
<dbReference type="NCBIfam" id="TIGR01409">
    <property type="entry name" value="TAT_signal_seq"/>
    <property type="match status" value="1"/>
</dbReference>
<dbReference type="PROSITE" id="PS52029">
    <property type="entry name" value="LD_TPASE"/>
    <property type="match status" value="1"/>
</dbReference>
<dbReference type="OrthoDB" id="9795305at2"/>
<name>A0A291LV55_9RHOB</name>
<evidence type="ECO:0000313" key="12">
    <source>
        <dbReference type="EMBL" id="ATI40581.1"/>
    </source>
</evidence>
<keyword evidence="13" id="KW-1185">Reference proteome</keyword>
<keyword evidence="6 9" id="KW-0133">Cell shape</keyword>
<evidence type="ECO:0000256" key="3">
    <source>
        <dbReference type="ARBA" id="ARBA00022676"/>
    </source>
</evidence>
<dbReference type="CDD" id="cd16913">
    <property type="entry name" value="YkuD_like"/>
    <property type="match status" value="1"/>
</dbReference>
<dbReference type="InterPro" id="IPR019546">
    <property type="entry name" value="TAT_signal_bac_arc"/>
</dbReference>